<dbReference type="AlphaFoldDB" id="A0A7Y0EM69"/>
<dbReference type="PANTHER" id="PTHR43235">
    <property type="entry name" value="GLUTAMINE AMIDOTRANSFERASE PB2B2.05-RELATED"/>
    <property type="match status" value="1"/>
</dbReference>
<name>A0A7Y0EM69_9BIFI</name>
<dbReference type="GO" id="GO:0006598">
    <property type="term" value="P:polyamine catabolic process"/>
    <property type="evidence" value="ECO:0007669"/>
    <property type="project" value="TreeGrafter"/>
</dbReference>
<proteinExistence type="predicted"/>
<keyword evidence="2" id="KW-0808">Transferase</keyword>
<dbReference type="Pfam" id="PF07722">
    <property type="entry name" value="Peptidase_C26"/>
    <property type="match status" value="2"/>
</dbReference>
<dbReference type="PANTHER" id="PTHR43235:SF1">
    <property type="entry name" value="GLUTAMINE AMIDOTRANSFERASE PB2B2.05-RELATED"/>
    <property type="match status" value="1"/>
</dbReference>
<accession>A0A7Y0EM69</accession>
<dbReference type="Gene3D" id="3.40.50.880">
    <property type="match status" value="1"/>
</dbReference>
<reference evidence="2 3" key="1">
    <citation type="submission" date="2020-02" db="EMBL/GenBank/DDBJ databases">
        <title>Characterization of phylogenetic diversity of novel bifidobacterial species isolated in Czech ZOOs.</title>
        <authorList>
            <person name="Lugli G.A."/>
            <person name="Vera N.B."/>
            <person name="Ventura M."/>
        </authorList>
    </citation>
    <scope>NUCLEOTIDE SEQUENCE [LARGE SCALE GENOMIC DNA]</scope>
    <source>
        <strain evidence="2 3">DSM 109957</strain>
    </source>
</reference>
<comment type="caution">
    <text evidence="2">The sequence shown here is derived from an EMBL/GenBank/DDBJ whole genome shotgun (WGS) entry which is preliminary data.</text>
</comment>
<sequence>MTVDRPMIALTPLMDYGRDSLWMLPGYMEAIERAGGVPVMLPLSGDPVVIEQCARQFDGFLFTGGPDVGPWVKPGKTVRECPTGGAVATDIAMPAGNTILGGNAVIADQAISAIDVGGTGGANDTEDAEDAEDDATGRSEALSMERDRMETLLLHNVVQLDKPVFGICRGIQLINRWFGGTLWQDLPSEHPSAVEHHMNPPYDAFGHDVMLAPSTPLAELFAGEWTIAVNSYHHQAVREVAAGFEVMAEAPDGVVEAIRRPASRFLWAVQWHPEFLYKVDPRSQQLFDVFVAACHG</sequence>
<dbReference type="Proteomes" id="UP000532194">
    <property type="component" value="Unassembled WGS sequence"/>
</dbReference>
<dbReference type="PROSITE" id="PS51273">
    <property type="entry name" value="GATASE_TYPE_1"/>
    <property type="match status" value="1"/>
</dbReference>
<dbReference type="InterPro" id="IPR044668">
    <property type="entry name" value="PuuD-like"/>
</dbReference>
<keyword evidence="3" id="KW-1185">Reference proteome</keyword>
<organism evidence="2 3">
    <name type="scientific">Bifidobacterium oedipodis</name>
    <dbReference type="NCBI Taxonomy" id="2675322"/>
    <lineage>
        <taxon>Bacteria</taxon>
        <taxon>Bacillati</taxon>
        <taxon>Actinomycetota</taxon>
        <taxon>Actinomycetes</taxon>
        <taxon>Bifidobacteriales</taxon>
        <taxon>Bifidobacteriaceae</taxon>
        <taxon>Bifidobacterium</taxon>
    </lineage>
</organism>
<dbReference type="RefSeq" id="WP_169170926.1">
    <property type="nucleotide sequence ID" value="NZ_JAAIII010000001.1"/>
</dbReference>
<dbReference type="CDD" id="cd01745">
    <property type="entry name" value="GATase1_2"/>
    <property type="match status" value="1"/>
</dbReference>
<evidence type="ECO:0000256" key="1">
    <source>
        <dbReference type="SAM" id="MobiDB-lite"/>
    </source>
</evidence>
<protein>
    <submittedName>
        <fullName evidence="2">Amidotransferase</fullName>
    </submittedName>
</protein>
<dbReference type="GO" id="GO:0005829">
    <property type="term" value="C:cytosol"/>
    <property type="evidence" value="ECO:0007669"/>
    <property type="project" value="TreeGrafter"/>
</dbReference>
<dbReference type="GO" id="GO:0033969">
    <property type="term" value="F:gamma-glutamyl-gamma-aminobutyrate hydrolase activity"/>
    <property type="evidence" value="ECO:0007669"/>
    <property type="project" value="TreeGrafter"/>
</dbReference>
<dbReference type="SUPFAM" id="SSF52317">
    <property type="entry name" value="Class I glutamine amidotransferase-like"/>
    <property type="match status" value="1"/>
</dbReference>
<dbReference type="EMBL" id="JAAIII010000001">
    <property type="protein sequence ID" value="NMM92829.1"/>
    <property type="molecule type" value="Genomic_DNA"/>
</dbReference>
<feature type="compositionally biased region" description="Acidic residues" evidence="1">
    <location>
        <begin position="124"/>
        <end position="134"/>
    </location>
</feature>
<dbReference type="InterPro" id="IPR029062">
    <property type="entry name" value="Class_I_gatase-like"/>
</dbReference>
<dbReference type="InterPro" id="IPR011697">
    <property type="entry name" value="Peptidase_C26"/>
</dbReference>
<evidence type="ECO:0000313" key="3">
    <source>
        <dbReference type="Proteomes" id="UP000532194"/>
    </source>
</evidence>
<gene>
    <name evidence="2" type="ORF">G1C95_0014</name>
</gene>
<evidence type="ECO:0000313" key="2">
    <source>
        <dbReference type="EMBL" id="NMM92829.1"/>
    </source>
</evidence>
<dbReference type="GO" id="GO:0016740">
    <property type="term" value="F:transferase activity"/>
    <property type="evidence" value="ECO:0007669"/>
    <property type="project" value="UniProtKB-KW"/>
</dbReference>
<feature type="region of interest" description="Disordered" evidence="1">
    <location>
        <begin position="118"/>
        <end position="138"/>
    </location>
</feature>